<dbReference type="EMBL" id="NIRI02000042">
    <property type="protein sequence ID" value="KAG5451058.1"/>
    <property type="molecule type" value="Genomic_DNA"/>
</dbReference>
<comment type="caution">
    <text evidence="1">The sequence shown here is derived from an EMBL/GenBank/DDBJ whole genome shotgun (WGS) entry which is preliminary data.</text>
</comment>
<sequence>MTGHLAPLTADAQWIAYHITSTVVLVNVARCAVMLFRLISKVRPQMSNLLLVLSRGPIQKTQRCAHQPVCKQVFTWTEAQIPSTVCPRSPSKTKSNFREINSFVNHFGFCERLTWNPAESPLFDVSRQLNVLHQAASFSSCYNIRDITMHVAENSSTVHDQFRPCWDSSGKRSPRVSVNLMFYSNTNWTDFNKYTHPQINLVFARDSPGTQLNLPFVMFPGN</sequence>
<evidence type="ECO:0000313" key="2">
    <source>
        <dbReference type="Proteomes" id="UP000286415"/>
    </source>
</evidence>
<dbReference type="InParanoid" id="A0A3R7JM08"/>
<proteinExistence type="predicted"/>
<keyword evidence="2" id="KW-1185">Reference proteome</keyword>
<reference evidence="1 2" key="1">
    <citation type="journal article" date="2018" name="Biotechnol. Adv.">
        <title>Improved genomic resources and new bioinformatic workflow for the carcinogenic parasite Clonorchis sinensis: Biotechnological implications.</title>
        <authorList>
            <person name="Wang D."/>
            <person name="Korhonen P.K."/>
            <person name="Gasser R.B."/>
            <person name="Young N.D."/>
        </authorList>
    </citation>
    <scope>NUCLEOTIDE SEQUENCE [LARGE SCALE GENOMIC DNA]</scope>
    <source>
        <strain evidence="1">Cs-k2</strain>
    </source>
</reference>
<accession>A0A3R7JM08</accession>
<name>A0A3R7JM08_CLOSI</name>
<protein>
    <submittedName>
        <fullName evidence="1">Uncharacterized protein</fullName>
    </submittedName>
</protein>
<dbReference type="Proteomes" id="UP000286415">
    <property type="component" value="Unassembled WGS sequence"/>
</dbReference>
<reference evidence="1 2" key="2">
    <citation type="journal article" date="2021" name="Genomics">
        <title>High-quality reference genome for Clonorchis sinensis.</title>
        <authorList>
            <person name="Young N.D."/>
            <person name="Stroehlein A.J."/>
            <person name="Kinkar L."/>
            <person name="Wang T."/>
            <person name="Sohn W.M."/>
            <person name="Chang B.C.H."/>
            <person name="Kaur P."/>
            <person name="Weisz D."/>
            <person name="Dudchenko O."/>
            <person name="Aiden E.L."/>
            <person name="Korhonen P.K."/>
            <person name="Gasser R.B."/>
        </authorList>
    </citation>
    <scope>NUCLEOTIDE SEQUENCE [LARGE SCALE GENOMIC DNA]</scope>
    <source>
        <strain evidence="1">Cs-k2</strain>
    </source>
</reference>
<gene>
    <name evidence="1" type="ORF">CSKR_105595</name>
</gene>
<dbReference type="AlphaFoldDB" id="A0A3R7JM08"/>
<organism evidence="1 2">
    <name type="scientific">Clonorchis sinensis</name>
    <name type="common">Chinese liver fluke</name>
    <dbReference type="NCBI Taxonomy" id="79923"/>
    <lineage>
        <taxon>Eukaryota</taxon>
        <taxon>Metazoa</taxon>
        <taxon>Spiralia</taxon>
        <taxon>Lophotrochozoa</taxon>
        <taxon>Platyhelminthes</taxon>
        <taxon>Trematoda</taxon>
        <taxon>Digenea</taxon>
        <taxon>Opisthorchiida</taxon>
        <taxon>Opisthorchiata</taxon>
        <taxon>Opisthorchiidae</taxon>
        <taxon>Clonorchis</taxon>
    </lineage>
</organism>
<evidence type="ECO:0000313" key="1">
    <source>
        <dbReference type="EMBL" id="KAG5451058.1"/>
    </source>
</evidence>